<protein>
    <submittedName>
        <fullName evidence="2">Uncharacterized protein</fullName>
    </submittedName>
</protein>
<evidence type="ECO:0000313" key="2">
    <source>
        <dbReference type="EMBL" id="OAQ87914.1"/>
    </source>
</evidence>
<proteinExistence type="predicted"/>
<feature type="compositionally biased region" description="Basic residues" evidence="1">
    <location>
        <begin position="1"/>
        <end position="17"/>
    </location>
</feature>
<dbReference type="EMBL" id="LSBH01000001">
    <property type="protein sequence ID" value="OAQ87914.1"/>
    <property type="molecule type" value="Genomic_DNA"/>
</dbReference>
<accession>A0A179HCX9</accession>
<sequence length="54" mass="6051">MLTQTHCHRPFASRHRSVPGALAPRRLSNEAGLVRGATIVKDVGEEGRHYHIYT</sequence>
<gene>
    <name evidence="2" type="ORF">VFPBJ_01955</name>
</gene>
<name>A0A179HCX9_PURLI</name>
<dbReference type="AlphaFoldDB" id="A0A179HCX9"/>
<reference evidence="2 3" key="1">
    <citation type="submission" date="2016-01" db="EMBL/GenBank/DDBJ databases">
        <title>Biosynthesis of antibiotic leucinostatins and their inhibition on Phytophthora in bio-control Purpureocillium lilacinum.</title>
        <authorList>
            <person name="Wang G."/>
            <person name="Liu Z."/>
            <person name="Lin R."/>
            <person name="Li E."/>
            <person name="Mao Z."/>
            <person name="Ling J."/>
            <person name="Yin W."/>
            <person name="Xie B."/>
        </authorList>
    </citation>
    <scope>NUCLEOTIDE SEQUENCE [LARGE SCALE GENOMIC DNA]</scope>
    <source>
        <strain evidence="2">PLBJ-1</strain>
    </source>
</reference>
<evidence type="ECO:0000313" key="3">
    <source>
        <dbReference type="Proteomes" id="UP000078240"/>
    </source>
</evidence>
<feature type="region of interest" description="Disordered" evidence="1">
    <location>
        <begin position="1"/>
        <end position="23"/>
    </location>
</feature>
<comment type="caution">
    <text evidence="2">The sequence shown here is derived from an EMBL/GenBank/DDBJ whole genome shotgun (WGS) entry which is preliminary data.</text>
</comment>
<organism evidence="2 3">
    <name type="scientific">Purpureocillium lilacinum</name>
    <name type="common">Paecilomyces lilacinus</name>
    <dbReference type="NCBI Taxonomy" id="33203"/>
    <lineage>
        <taxon>Eukaryota</taxon>
        <taxon>Fungi</taxon>
        <taxon>Dikarya</taxon>
        <taxon>Ascomycota</taxon>
        <taxon>Pezizomycotina</taxon>
        <taxon>Sordariomycetes</taxon>
        <taxon>Hypocreomycetidae</taxon>
        <taxon>Hypocreales</taxon>
        <taxon>Ophiocordycipitaceae</taxon>
        <taxon>Purpureocillium</taxon>
    </lineage>
</organism>
<dbReference type="Proteomes" id="UP000078240">
    <property type="component" value="Unassembled WGS sequence"/>
</dbReference>
<evidence type="ECO:0000256" key="1">
    <source>
        <dbReference type="SAM" id="MobiDB-lite"/>
    </source>
</evidence>